<dbReference type="PANTHER" id="PTHR43877:SF2">
    <property type="entry name" value="AMINOALKYLPHOSPHONATE N-ACETYLTRANSFERASE-RELATED"/>
    <property type="match status" value="1"/>
</dbReference>
<dbReference type="Gene3D" id="3.40.630.30">
    <property type="match status" value="1"/>
</dbReference>
<protein>
    <submittedName>
        <fullName evidence="4">GNAT family acetyltransferase</fullName>
    </submittedName>
</protein>
<dbReference type="Pfam" id="PF00583">
    <property type="entry name" value="Acetyltransf_1"/>
    <property type="match status" value="1"/>
</dbReference>
<name>A0ABP9FRS3_9MICC</name>
<evidence type="ECO:0000313" key="4">
    <source>
        <dbReference type="EMBL" id="GAA4910692.1"/>
    </source>
</evidence>
<proteinExistence type="predicted"/>
<dbReference type="SUPFAM" id="SSF55729">
    <property type="entry name" value="Acyl-CoA N-acyltransferases (Nat)"/>
    <property type="match status" value="1"/>
</dbReference>
<dbReference type="PROSITE" id="PS51186">
    <property type="entry name" value="GNAT"/>
    <property type="match status" value="1"/>
</dbReference>
<dbReference type="PANTHER" id="PTHR43877">
    <property type="entry name" value="AMINOALKYLPHOSPHONATE N-ACETYLTRANSFERASE-RELATED-RELATED"/>
    <property type="match status" value="1"/>
</dbReference>
<evidence type="ECO:0000256" key="2">
    <source>
        <dbReference type="ARBA" id="ARBA00023315"/>
    </source>
</evidence>
<sequence>MSEAAAAAVEQSLQIRPLQAGEIDAAVALWETAGLTRPWNDPHQDCRRAMGGPASDVLTAIVGGQLAGTVMVGHEGHRGWIYYLAVEPSLRGQQIGAQLVAAAEDWLREQNIPKLMLMVREGNDVVASFYDKLGYSRQQVMTFGKFL</sequence>
<organism evidence="4 5">
    <name type="scientific">Nesterenkonia rhizosphaerae</name>
    <dbReference type="NCBI Taxonomy" id="1348272"/>
    <lineage>
        <taxon>Bacteria</taxon>
        <taxon>Bacillati</taxon>
        <taxon>Actinomycetota</taxon>
        <taxon>Actinomycetes</taxon>
        <taxon>Micrococcales</taxon>
        <taxon>Micrococcaceae</taxon>
        <taxon>Nesterenkonia</taxon>
    </lineage>
</organism>
<evidence type="ECO:0000313" key="5">
    <source>
        <dbReference type="Proteomes" id="UP001500368"/>
    </source>
</evidence>
<keyword evidence="2" id="KW-0012">Acyltransferase</keyword>
<accession>A0ABP9FRS3</accession>
<gene>
    <name evidence="4" type="ORF">GCM10025790_00950</name>
</gene>
<dbReference type="CDD" id="cd04301">
    <property type="entry name" value="NAT_SF"/>
    <property type="match status" value="1"/>
</dbReference>
<evidence type="ECO:0000256" key="1">
    <source>
        <dbReference type="ARBA" id="ARBA00022679"/>
    </source>
</evidence>
<dbReference type="InterPro" id="IPR050832">
    <property type="entry name" value="Bact_Acetyltransf"/>
</dbReference>
<evidence type="ECO:0000259" key="3">
    <source>
        <dbReference type="PROSITE" id="PS51186"/>
    </source>
</evidence>
<dbReference type="RefSeq" id="WP_345476177.1">
    <property type="nucleotide sequence ID" value="NZ_BAABLW010000001.1"/>
</dbReference>
<keyword evidence="5" id="KW-1185">Reference proteome</keyword>
<dbReference type="Proteomes" id="UP001500368">
    <property type="component" value="Unassembled WGS sequence"/>
</dbReference>
<dbReference type="InterPro" id="IPR000182">
    <property type="entry name" value="GNAT_dom"/>
</dbReference>
<dbReference type="EMBL" id="BAABLW010000001">
    <property type="protein sequence ID" value="GAA4910692.1"/>
    <property type="molecule type" value="Genomic_DNA"/>
</dbReference>
<dbReference type="NCBIfam" id="NF002959">
    <property type="entry name" value="PRK03624.1"/>
    <property type="match status" value="1"/>
</dbReference>
<comment type="caution">
    <text evidence="4">The sequence shown here is derived from an EMBL/GenBank/DDBJ whole genome shotgun (WGS) entry which is preliminary data.</text>
</comment>
<dbReference type="InterPro" id="IPR016181">
    <property type="entry name" value="Acyl_CoA_acyltransferase"/>
</dbReference>
<feature type="domain" description="N-acetyltransferase" evidence="3">
    <location>
        <begin position="13"/>
        <end position="147"/>
    </location>
</feature>
<keyword evidence="1" id="KW-0808">Transferase</keyword>
<reference evidence="5" key="1">
    <citation type="journal article" date="2019" name="Int. J. Syst. Evol. Microbiol.">
        <title>The Global Catalogue of Microorganisms (GCM) 10K type strain sequencing project: providing services to taxonomists for standard genome sequencing and annotation.</title>
        <authorList>
            <consortium name="The Broad Institute Genomics Platform"/>
            <consortium name="The Broad Institute Genome Sequencing Center for Infectious Disease"/>
            <person name="Wu L."/>
            <person name="Ma J."/>
        </authorList>
    </citation>
    <scope>NUCLEOTIDE SEQUENCE [LARGE SCALE GENOMIC DNA]</scope>
    <source>
        <strain evidence="5">JCM 19129</strain>
    </source>
</reference>